<dbReference type="EMBL" id="UOFU01000092">
    <property type="protein sequence ID" value="VAW96341.1"/>
    <property type="molecule type" value="Genomic_DNA"/>
</dbReference>
<dbReference type="InterPro" id="IPR025738">
    <property type="entry name" value="BatD"/>
</dbReference>
<name>A0A3B0ZX44_9ZZZZ</name>
<protein>
    <recommendedName>
        <fullName evidence="3">Protein BatD</fullName>
    </recommendedName>
</protein>
<gene>
    <name evidence="2" type="ORF">MNBD_GAMMA20-921</name>
</gene>
<dbReference type="Pfam" id="PF13584">
    <property type="entry name" value="BatD"/>
    <property type="match status" value="1"/>
</dbReference>
<dbReference type="PANTHER" id="PTHR40940">
    <property type="entry name" value="PROTEIN BATD-RELATED"/>
    <property type="match status" value="1"/>
</dbReference>
<feature type="non-terminal residue" evidence="2">
    <location>
        <position position="413"/>
    </location>
</feature>
<feature type="region of interest" description="Disordered" evidence="1">
    <location>
        <begin position="233"/>
        <end position="258"/>
    </location>
</feature>
<reference evidence="2" key="1">
    <citation type="submission" date="2018-06" db="EMBL/GenBank/DDBJ databases">
        <authorList>
            <person name="Zhirakovskaya E."/>
        </authorList>
    </citation>
    <scope>NUCLEOTIDE SEQUENCE</scope>
</reference>
<dbReference type="PANTHER" id="PTHR40940:SF1">
    <property type="entry name" value="PROTEIN BATD"/>
    <property type="match status" value="1"/>
</dbReference>
<dbReference type="AlphaFoldDB" id="A0A3B0ZX44"/>
<proteinExistence type="predicted"/>
<accession>A0A3B0ZX44</accession>
<organism evidence="2">
    <name type="scientific">hydrothermal vent metagenome</name>
    <dbReference type="NCBI Taxonomy" id="652676"/>
    <lineage>
        <taxon>unclassified sequences</taxon>
        <taxon>metagenomes</taxon>
        <taxon>ecological metagenomes</taxon>
    </lineage>
</organism>
<evidence type="ECO:0008006" key="3">
    <source>
        <dbReference type="Google" id="ProtNLM"/>
    </source>
</evidence>
<evidence type="ECO:0000313" key="2">
    <source>
        <dbReference type="EMBL" id="VAW96341.1"/>
    </source>
</evidence>
<sequence>MKPRPNNPTQNHRRRPRWSVSLLALLLLLAADPSTAAVRASLDRDTVYAGDVFTLTIESDSRSSNQQPDLAPLKKDFEVLGTNTSTQVSIINGRRSDKTQWHVQLQPQRVGQLRIPPIEVGGKKTAAITLEVTEAPQQTAAQAGQPVFIETEADSSGKPVYVQQQIPYTVRLYYDDRLQEGELNAPEPENAVIERLGEEKRYNTLRHGRQYHVIERNYVISPEKSGALHIPPANFRGRISVPQPERQTRQPRSSMEEFLSNSPFANDPFFRDRLRAGLFGGSFANPGQPISIRSRAIDMTIKPRPAAASQDWLPAEAVNLSDSWTENPPQLKVGEPVSRTITIQTKGLSVSQIPELTIAAPANTRVYPEASEQENRTDGKTIYGVRTRTLTYIPAMQGTLDVPPITLNWWDTH</sequence>
<evidence type="ECO:0000256" key="1">
    <source>
        <dbReference type="SAM" id="MobiDB-lite"/>
    </source>
</evidence>